<reference evidence="8" key="1">
    <citation type="submission" date="2022-10" db="EMBL/GenBank/DDBJ databases">
        <title>Culturing micro-colonial fungi from biological soil crusts in the Mojave desert and describing Neophaeococcomyces mojavensis, and introducing the new genera and species Taxawa tesnikishii.</title>
        <authorList>
            <person name="Kurbessoian T."/>
            <person name="Stajich J.E."/>
        </authorList>
    </citation>
    <scope>NUCLEOTIDE SEQUENCE</scope>
    <source>
        <strain evidence="8">TK_41</strain>
    </source>
</reference>
<comment type="caution">
    <text evidence="8">The sequence shown here is derived from an EMBL/GenBank/DDBJ whole genome shotgun (WGS) entry which is preliminary data.</text>
</comment>
<protein>
    <recommendedName>
        <fullName evidence="7">Zn(2)-C6 fungal-type domain-containing protein</fullName>
    </recommendedName>
</protein>
<dbReference type="PANTHER" id="PTHR47256:SF1">
    <property type="entry name" value="ZN(II)2CYS6 TRANSCRIPTION FACTOR (EUROFUNG)"/>
    <property type="match status" value="1"/>
</dbReference>
<evidence type="ECO:0000256" key="5">
    <source>
        <dbReference type="ARBA" id="ARBA00023242"/>
    </source>
</evidence>
<dbReference type="GO" id="GO:0006351">
    <property type="term" value="P:DNA-templated transcription"/>
    <property type="evidence" value="ECO:0007669"/>
    <property type="project" value="InterPro"/>
</dbReference>
<keyword evidence="1" id="KW-0479">Metal-binding</keyword>
<keyword evidence="2" id="KW-0805">Transcription regulation</keyword>
<sequence length="712" mass="79154">MPDSRFGSEPRAEPRRLAPSGRAAGSSLATPDAILSSSESGTTPTVSAEGAGRSNKKNASMACEACKVSKRKCDGYQPCSNCVATRKPCNYDPSQDGRRKQSRKRRIDELELRSQALEKLLISLKASSSSEALQLLELIKSDATLDQILAFLDAHPGRFPDEARATLSPSPPPLTGQQRRMLTLTELTDNPTYTVPAAPWTTVTGDDFFVSHLISAYLSWYHWYYHNFDERLFLDAMSSGNLDSVYCSPFLVNAVLGMGCMFSDHPAVYAKPGDPSSRGQHFYDEAYRLWLLEAAKPSLTNIQGFTIMIMIAAFSGKDRVSSMSLKQLEDMIPKLLRQHQKSLQNQTISEDLRRSLVIVQWAAHLYNTGFGTGFLMPPANPKPVIEDPYAAEVWQSHLTPWTPYPLLQDPISLPLHTLYHHVCELYLIVPDAQSLAFADFTTMSTDEKLHAARNIDARFMEWYQSLPPRFQFEDSTFLTTPMTIDLVLSLHHFRLMPWNWMIPSVKKTSQATADSVEDSEGAVQEEADEVIREAREMCLEIVAVTTRVLIAADASFGPVFQTLMTAQTGILAASFLLSGNLNSAEEEEMLLQIMRILVRCSRQRNLVKGVTHMLLKTAEDQFAATVGGEVPPGGVSEALVELLTVIVKDLAWEEQDHLTFSSQYPNHIKVKEDPDVQLSQLLETWASLKVHEEDLPVATGDDHAGGGKQQDA</sequence>
<dbReference type="SUPFAM" id="SSF57701">
    <property type="entry name" value="Zn2/Cys6 DNA-binding domain"/>
    <property type="match status" value="1"/>
</dbReference>
<dbReference type="Pfam" id="PF00172">
    <property type="entry name" value="Zn_clus"/>
    <property type="match status" value="1"/>
</dbReference>
<evidence type="ECO:0000313" key="9">
    <source>
        <dbReference type="Proteomes" id="UP001172673"/>
    </source>
</evidence>
<evidence type="ECO:0000256" key="4">
    <source>
        <dbReference type="ARBA" id="ARBA00023163"/>
    </source>
</evidence>
<gene>
    <name evidence="8" type="ORF">H2200_008786</name>
</gene>
<dbReference type="Gene3D" id="4.10.240.10">
    <property type="entry name" value="Zn(2)-C6 fungal-type DNA-binding domain"/>
    <property type="match status" value="1"/>
</dbReference>
<dbReference type="GO" id="GO:0008270">
    <property type="term" value="F:zinc ion binding"/>
    <property type="evidence" value="ECO:0007669"/>
    <property type="project" value="InterPro"/>
</dbReference>
<dbReference type="InterPro" id="IPR053187">
    <property type="entry name" value="Notoamide_regulator"/>
</dbReference>
<evidence type="ECO:0000256" key="2">
    <source>
        <dbReference type="ARBA" id="ARBA00023015"/>
    </source>
</evidence>
<feature type="region of interest" description="Disordered" evidence="6">
    <location>
        <begin position="1"/>
        <end position="57"/>
    </location>
</feature>
<dbReference type="InterPro" id="IPR001138">
    <property type="entry name" value="Zn2Cys6_DnaBD"/>
</dbReference>
<keyword evidence="3" id="KW-0238">DNA-binding</keyword>
<dbReference type="GO" id="GO:0000981">
    <property type="term" value="F:DNA-binding transcription factor activity, RNA polymerase II-specific"/>
    <property type="evidence" value="ECO:0007669"/>
    <property type="project" value="InterPro"/>
</dbReference>
<dbReference type="Pfam" id="PF04082">
    <property type="entry name" value="Fungal_trans"/>
    <property type="match status" value="1"/>
</dbReference>
<dbReference type="EMBL" id="JAPDRK010000013">
    <property type="protein sequence ID" value="KAJ9606777.1"/>
    <property type="molecule type" value="Genomic_DNA"/>
</dbReference>
<evidence type="ECO:0000256" key="1">
    <source>
        <dbReference type="ARBA" id="ARBA00022723"/>
    </source>
</evidence>
<dbReference type="CDD" id="cd12148">
    <property type="entry name" value="fungal_TF_MHR"/>
    <property type="match status" value="1"/>
</dbReference>
<feature type="compositionally biased region" description="Basic and acidic residues" evidence="6">
    <location>
        <begin position="1"/>
        <end position="16"/>
    </location>
</feature>
<proteinExistence type="predicted"/>
<evidence type="ECO:0000256" key="3">
    <source>
        <dbReference type="ARBA" id="ARBA00023125"/>
    </source>
</evidence>
<feature type="region of interest" description="Disordered" evidence="6">
    <location>
        <begin position="87"/>
        <end position="106"/>
    </location>
</feature>
<dbReference type="PROSITE" id="PS00463">
    <property type="entry name" value="ZN2_CY6_FUNGAL_1"/>
    <property type="match status" value="1"/>
</dbReference>
<name>A0AA38X4P0_9EURO</name>
<feature type="region of interest" description="Disordered" evidence="6">
    <location>
        <begin position="693"/>
        <end position="712"/>
    </location>
</feature>
<organism evidence="8 9">
    <name type="scientific">Cladophialophora chaetospira</name>
    <dbReference type="NCBI Taxonomy" id="386627"/>
    <lineage>
        <taxon>Eukaryota</taxon>
        <taxon>Fungi</taxon>
        <taxon>Dikarya</taxon>
        <taxon>Ascomycota</taxon>
        <taxon>Pezizomycotina</taxon>
        <taxon>Eurotiomycetes</taxon>
        <taxon>Chaetothyriomycetidae</taxon>
        <taxon>Chaetothyriales</taxon>
        <taxon>Herpotrichiellaceae</taxon>
        <taxon>Cladophialophora</taxon>
    </lineage>
</organism>
<keyword evidence="5" id="KW-0539">Nucleus</keyword>
<evidence type="ECO:0000256" key="6">
    <source>
        <dbReference type="SAM" id="MobiDB-lite"/>
    </source>
</evidence>
<evidence type="ECO:0000259" key="7">
    <source>
        <dbReference type="PROSITE" id="PS50048"/>
    </source>
</evidence>
<dbReference type="CDD" id="cd00067">
    <property type="entry name" value="GAL4"/>
    <property type="match status" value="1"/>
</dbReference>
<feature type="domain" description="Zn(2)-C6 fungal-type" evidence="7">
    <location>
        <begin position="62"/>
        <end position="91"/>
    </location>
</feature>
<dbReference type="Proteomes" id="UP001172673">
    <property type="component" value="Unassembled WGS sequence"/>
</dbReference>
<keyword evidence="9" id="KW-1185">Reference proteome</keyword>
<accession>A0AA38X4P0</accession>
<dbReference type="PANTHER" id="PTHR47256">
    <property type="entry name" value="ZN(II)2CYS6 TRANSCRIPTION FACTOR (EUROFUNG)-RELATED"/>
    <property type="match status" value="1"/>
</dbReference>
<dbReference type="GO" id="GO:0003677">
    <property type="term" value="F:DNA binding"/>
    <property type="evidence" value="ECO:0007669"/>
    <property type="project" value="UniProtKB-KW"/>
</dbReference>
<dbReference type="AlphaFoldDB" id="A0AA38X4P0"/>
<dbReference type="SMART" id="SM00066">
    <property type="entry name" value="GAL4"/>
    <property type="match status" value="1"/>
</dbReference>
<evidence type="ECO:0000313" key="8">
    <source>
        <dbReference type="EMBL" id="KAJ9606777.1"/>
    </source>
</evidence>
<dbReference type="InterPro" id="IPR007219">
    <property type="entry name" value="XnlR_reg_dom"/>
</dbReference>
<dbReference type="InterPro" id="IPR036864">
    <property type="entry name" value="Zn2-C6_fun-type_DNA-bd_sf"/>
</dbReference>
<feature type="compositionally biased region" description="Polar residues" evidence="6">
    <location>
        <begin position="35"/>
        <end position="46"/>
    </location>
</feature>
<keyword evidence="4" id="KW-0804">Transcription</keyword>
<dbReference type="PROSITE" id="PS50048">
    <property type="entry name" value="ZN2_CY6_FUNGAL_2"/>
    <property type="match status" value="1"/>
</dbReference>